<dbReference type="InterPro" id="IPR006626">
    <property type="entry name" value="PbH1"/>
</dbReference>
<keyword evidence="3" id="KW-0833">Ubl conjugation pathway</keyword>
<evidence type="ECO:0000259" key="4">
    <source>
        <dbReference type="SMART" id="SM00722"/>
    </source>
</evidence>
<proteinExistence type="predicted"/>
<dbReference type="SMART" id="SM00722">
    <property type="entry name" value="CASH"/>
    <property type="match status" value="1"/>
</dbReference>
<dbReference type="PANTHER" id="PTHR22990:SF15">
    <property type="entry name" value="F-BOX ONLY PROTEIN 10"/>
    <property type="match status" value="1"/>
</dbReference>
<dbReference type="InterPro" id="IPR051550">
    <property type="entry name" value="SCF-Subunits/Alg-Epimerases"/>
</dbReference>
<organism evidence="5 6">
    <name type="scientific">Streptomyces violaceus</name>
    <name type="common">Streptomyces venezuelae</name>
    <dbReference type="NCBI Taxonomy" id="1936"/>
    <lineage>
        <taxon>Bacteria</taxon>
        <taxon>Bacillati</taxon>
        <taxon>Actinomycetota</taxon>
        <taxon>Actinomycetes</taxon>
        <taxon>Kitasatosporales</taxon>
        <taxon>Streptomycetaceae</taxon>
        <taxon>Streptomyces</taxon>
    </lineage>
</organism>
<dbReference type="SMART" id="SM00710">
    <property type="entry name" value="PbH1"/>
    <property type="match status" value="11"/>
</dbReference>
<dbReference type="InterPro" id="IPR012334">
    <property type="entry name" value="Pectin_lyas_fold"/>
</dbReference>
<dbReference type="PANTHER" id="PTHR22990">
    <property type="entry name" value="F-BOX ONLY PROTEIN"/>
    <property type="match status" value="1"/>
</dbReference>
<keyword evidence="6" id="KW-1185">Reference proteome</keyword>
<dbReference type="EMBL" id="CP134213">
    <property type="protein sequence ID" value="WND21171.1"/>
    <property type="molecule type" value="Genomic_DNA"/>
</dbReference>
<gene>
    <name evidence="5" type="ORF">RI060_29230</name>
</gene>
<dbReference type="InterPro" id="IPR022441">
    <property type="entry name" value="Para_beta_helix_rpt-2"/>
</dbReference>
<evidence type="ECO:0000256" key="2">
    <source>
        <dbReference type="ARBA" id="ARBA00022737"/>
    </source>
</evidence>
<protein>
    <submittedName>
        <fullName evidence="5">Right-handed parallel beta-helix repeat-containing protein</fullName>
    </submittedName>
</protein>
<dbReference type="InterPro" id="IPR039448">
    <property type="entry name" value="Beta_helix"/>
</dbReference>
<name>A0ABY9ULN9_STRVL</name>
<evidence type="ECO:0000313" key="5">
    <source>
        <dbReference type="EMBL" id="WND21171.1"/>
    </source>
</evidence>
<accession>A0ABY9ULN9</accession>
<keyword evidence="2" id="KW-0677">Repeat</keyword>
<evidence type="ECO:0000256" key="3">
    <source>
        <dbReference type="ARBA" id="ARBA00022786"/>
    </source>
</evidence>
<dbReference type="SUPFAM" id="SSF51126">
    <property type="entry name" value="Pectin lyase-like"/>
    <property type="match status" value="2"/>
</dbReference>
<comment type="pathway">
    <text evidence="1">Protein modification; protein ubiquitination.</text>
</comment>
<dbReference type="InterPro" id="IPR006633">
    <property type="entry name" value="Carb-bd_sugar_hydrolysis-dom"/>
</dbReference>
<evidence type="ECO:0000313" key="6">
    <source>
        <dbReference type="Proteomes" id="UP001249394"/>
    </source>
</evidence>
<dbReference type="Pfam" id="PF13229">
    <property type="entry name" value="Beta_helix"/>
    <property type="match status" value="1"/>
</dbReference>
<dbReference type="Gene3D" id="2.160.20.10">
    <property type="entry name" value="Single-stranded right-handed beta-helix, Pectin lyase-like"/>
    <property type="match status" value="2"/>
</dbReference>
<feature type="domain" description="Carbohydrate-binding/sugar hydrolysis" evidence="4">
    <location>
        <begin position="397"/>
        <end position="543"/>
    </location>
</feature>
<dbReference type="Proteomes" id="UP001249394">
    <property type="component" value="Chromosome"/>
</dbReference>
<sequence>MQWLNGLTITPERLMDNTADEVITSGLSVPSGWSVSSFTGVRVHGITEVDIFITRTGADITESSAGSGNIAGDPTLCTLPSGWAPPRAVNATWGNGSTDGEATIVTSGEVQLRSISGSAGIATGTNVRVTSMWISETPGGYSHDETTDITTYTEAGLFWVTGAAGDGASDDGWAIQAQLDAAHAAGGGTVVIPGGKTYGVSTFLVVYDNTTVWAYGATIKAIGNSGLLRNFLSSETFAAYSGHSHIQILGGTWDANAADAGVGTVTGTTNCLGFIHCEDITVRDATITNVSSAHGLEFNSTSGGRAINCRFLGYKDNSGDGSRDFSEAIQIDMAVSGSAAIGDFDSTPSRDILIQGCQVGPSSRLGSFGRGFGSHMLRSGVYYYGIRIIGCRIEGTRQQGIYGFGWRRAVIADNVVNDSGLSGIQLSRPDPAGAGPSEGYTINGRNISITGNTVEGAGDASGIRVYGASGGTYDQVVIAGNSVLGFNTDTSNGIHVEYCSRPNVTGNTISGTQSTGIVVFNSDGAHVGSNTIRSTGSNGINVTGCTGANITGNTIDGTTANHGIFLATSSKFAVQGNWIQSAASAGVRLSDGAQDGTVTGNRIIKGTGTNGITVSAVTAGDNVVANNDLTNGGWAVGTALIFSTAAITAYTGGTTSPGANLVS</sequence>
<evidence type="ECO:0000256" key="1">
    <source>
        <dbReference type="ARBA" id="ARBA00004906"/>
    </source>
</evidence>
<dbReference type="NCBIfam" id="TIGR03804">
    <property type="entry name" value="para_beta_helix"/>
    <property type="match status" value="1"/>
</dbReference>
<reference evidence="5 6" key="1">
    <citation type="submission" date="2023-09" db="EMBL/GenBank/DDBJ databases">
        <title>The genome sequence of Streptomyces anthocyanicus.</title>
        <authorList>
            <person name="Mo P."/>
        </authorList>
    </citation>
    <scope>NUCLEOTIDE SEQUENCE [LARGE SCALE GENOMIC DNA]</scope>
    <source>
        <strain evidence="5 6">JCM 4387</strain>
    </source>
</reference>
<dbReference type="InterPro" id="IPR011050">
    <property type="entry name" value="Pectin_lyase_fold/virulence"/>
</dbReference>